<dbReference type="PANTHER" id="PTHR23035:SF2">
    <property type="entry name" value="KIAA1430 HOMOLOGUE"/>
    <property type="match status" value="1"/>
</dbReference>
<dbReference type="EMBL" id="CAXLJM020000036">
    <property type="protein sequence ID" value="CAL8105018.1"/>
    <property type="molecule type" value="Genomic_DNA"/>
</dbReference>
<dbReference type="PANTHER" id="PTHR23035">
    <property type="entry name" value="CILIA- AND FLAGELLA-ASSOCIATED PROTEIN 97-RELATED"/>
    <property type="match status" value="1"/>
</dbReference>
<feature type="region of interest" description="Disordered" evidence="2">
    <location>
        <begin position="421"/>
        <end position="479"/>
    </location>
</feature>
<name>A0ABP1QJA6_9HEXA</name>
<evidence type="ECO:0000256" key="2">
    <source>
        <dbReference type="SAM" id="MobiDB-lite"/>
    </source>
</evidence>
<evidence type="ECO:0000313" key="4">
    <source>
        <dbReference type="Proteomes" id="UP001642540"/>
    </source>
</evidence>
<feature type="region of interest" description="Disordered" evidence="2">
    <location>
        <begin position="504"/>
        <end position="524"/>
    </location>
</feature>
<evidence type="ECO:0000256" key="1">
    <source>
        <dbReference type="ARBA" id="ARBA00008315"/>
    </source>
</evidence>
<proteinExistence type="inferred from homology"/>
<organism evidence="3 4">
    <name type="scientific">Orchesella dallaii</name>
    <dbReference type="NCBI Taxonomy" id="48710"/>
    <lineage>
        <taxon>Eukaryota</taxon>
        <taxon>Metazoa</taxon>
        <taxon>Ecdysozoa</taxon>
        <taxon>Arthropoda</taxon>
        <taxon>Hexapoda</taxon>
        <taxon>Collembola</taxon>
        <taxon>Entomobryomorpha</taxon>
        <taxon>Entomobryoidea</taxon>
        <taxon>Orchesellidae</taxon>
        <taxon>Orchesellinae</taxon>
        <taxon>Orchesella</taxon>
    </lineage>
</organism>
<evidence type="ECO:0008006" key="5">
    <source>
        <dbReference type="Google" id="ProtNLM"/>
    </source>
</evidence>
<sequence>MSEREPKAQPVLGLGDTGFDPDILTKEIDHDFFDDPLSSTTMVGDGELDPKSIGDNYGTCQFDGTVLPNKLVASESGSSDDVRLDKSIRSKHYDEGEQSSSHEVEVGSGEQLSSERSPDVTVHLEMGKEEDCAAASSFYSIESNATSPNYPRPKQCYQLQQRKKSLNSLKKCEGFLRNSANQFHPLNETECGLTADLDDFSDMSSSSSSSELDLYDFSESELESLDSETDDESIDMLERYLGQIDNDSDCSDLTEVSPLSSLAPSPLPAPPQFLTEHMLENEDINLETEHLCSAADGLQICHEVTSIQSQLEELDNMQARFGIEALAGGAPRHPLMISKPETAIIPKDDRSQDPNGDPEESDKVKSDEERGLCIDCCFETAKQILSRDSSPSRKGYEFLPIAKDEERSTSCFSATLFSDSIPRDDSSRSSSSAWSATNNIGGMGVGGCSSSGAKGRASSGSGSSASSGSGGGKRPPKNYTFTADQLRKIERENHILLRKILDTHKGQHHHHHGRNCNRSGHHHKPISASTTLARLRQQKRIKHENEILMKRLQTVKPSKEIEDAFKAVTN</sequence>
<accession>A0ABP1QJA6</accession>
<protein>
    <recommendedName>
        <fullName evidence="5">Cilia- and flagella-associated protein 97</fullName>
    </recommendedName>
</protein>
<keyword evidence="4" id="KW-1185">Reference proteome</keyword>
<dbReference type="Pfam" id="PF13879">
    <property type="entry name" value="Hmw_CFAP97"/>
    <property type="match status" value="1"/>
</dbReference>
<comment type="caution">
    <text evidence="3">The sequence shown here is derived from an EMBL/GenBank/DDBJ whole genome shotgun (WGS) entry which is preliminary data.</text>
</comment>
<feature type="region of interest" description="Disordered" evidence="2">
    <location>
        <begin position="73"/>
        <end position="121"/>
    </location>
</feature>
<feature type="compositionally biased region" description="Low complexity" evidence="2">
    <location>
        <begin position="450"/>
        <end position="467"/>
    </location>
</feature>
<reference evidence="3 4" key="1">
    <citation type="submission" date="2024-08" db="EMBL/GenBank/DDBJ databases">
        <authorList>
            <person name="Cucini C."/>
            <person name="Frati F."/>
        </authorList>
    </citation>
    <scope>NUCLEOTIDE SEQUENCE [LARGE SCALE GENOMIC DNA]</scope>
</reference>
<dbReference type="InterPro" id="IPR038791">
    <property type="entry name" value="Cfap97/Hemingway"/>
</dbReference>
<comment type="similarity">
    <text evidence="1">Belongs to the CFAP97 family.</text>
</comment>
<feature type="compositionally biased region" description="Basic residues" evidence="2">
    <location>
        <begin position="506"/>
        <end position="524"/>
    </location>
</feature>
<dbReference type="InterPro" id="IPR029488">
    <property type="entry name" value="Hmw/CFAP97"/>
</dbReference>
<evidence type="ECO:0000313" key="3">
    <source>
        <dbReference type="EMBL" id="CAL8105018.1"/>
    </source>
</evidence>
<dbReference type="Proteomes" id="UP001642540">
    <property type="component" value="Unassembled WGS sequence"/>
</dbReference>
<feature type="region of interest" description="Disordered" evidence="2">
    <location>
        <begin position="342"/>
        <end position="367"/>
    </location>
</feature>
<gene>
    <name evidence="3" type="ORF">ODALV1_LOCUS11931</name>
</gene>
<feature type="compositionally biased region" description="Basic and acidic residues" evidence="2">
    <location>
        <begin position="80"/>
        <end position="105"/>
    </location>
</feature>